<dbReference type="InterPro" id="IPR002083">
    <property type="entry name" value="MATH/TRAF_dom"/>
</dbReference>
<dbReference type="AlphaFoldDB" id="A0A815C2M2"/>
<dbReference type="SMART" id="SM00061">
    <property type="entry name" value="MATH"/>
    <property type="match status" value="1"/>
</dbReference>
<proteinExistence type="predicted"/>
<dbReference type="Pfam" id="PF21355">
    <property type="entry name" value="TRAF-mep_MATH"/>
    <property type="match status" value="1"/>
</dbReference>
<evidence type="ECO:0000313" key="2">
    <source>
        <dbReference type="EMBL" id="CAF1274937.1"/>
    </source>
</evidence>
<gene>
    <name evidence="2" type="ORF">XAT740_LOCUS27502</name>
</gene>
<evidence type="ECO:0000259" key="1">
    <source>
        <dbReference type="PROSITE" id="PS50144"/>
    </source>
</evidence>
<dbReference type="PROSITE" id="PS50144">
    <property type="entry name" value="MATH"/>
    <property type="match status" value="1"/>
</dbReference>
<dbReference type="Gene3D" id="2.60.210.10">
    <property type="entry name" value="Apoptosis, Tumor Necrosis Factor Receptor Associated Protein 2, Chain A"/>
    <property type="match status" value="1"/>
</dbReference>
<evidence type="ECO:0000313" key="3">
    <source>
        <dbReference type="Proteomes" id="UP000663828"/>
    </source>
</evidence>
<organism evidence="2 3">
    <name type="scientific">Adineta ricciae</name>
    <name type="common">Rotifer</name>
    <dbReference type="NCBI Taxonomy" id="249248"/>
    <lineage>
        <taxon>Eukaryota</taxon>
        <taxon>Metazoa</taxon>
        <taxon>Spiralia</taxon>
        <taxon>Gnathifera</taxon>
        <taxon>Rotifera</taxon>
        <taxon>Eurotatoria</taxon>
        <taxon>Bdelloidea</taxon>
        <taxon>Adinetida</taxon>
        <taxon>Adinetidae</taxon>
        <taxon>Adineta</taxon>
    </lineage>
</organism>
<dbReference type="SUPFAM" id="SSF49599">
    <property type="entry name" value="TRAF domain-like"/>
    <property type="match status" value="1"/>
</dbReference>
<name>A0A815C2M2_ADIRI</name>
<dbReference type="Proteomes" id="UP000663828">
    <property type="component" value="Unassembled WGS sequence"/>
</dbReference>
<dbReference type="InterPro" id="IPR008974">
    <property type="entry name" value="TRAF-like"/>
</dbReference>
<comment type="caution">
    <text evidence="2">The sequence shown here is derived from an EMBL/GenBank/DDBJ whole genome shotgun (WGS) entry which is preliminary data.</text>
</comment>
<keyword evidence="3" id="KW-1185">Reference proteome</keyword>
<accession>A0A815C2M2</accession>
<dbReference type="GO" id="GO:0043122">
    <property type="term" value="P:regulation of canonical NF-kappaB signal transduction"/>
    <property type="evidence" value="ECO:0007669"/>
    <property type="project" value="TreeGrafter"/>
</dbReference>
<dbReference type="PANTHER" id="PTHR10131:SF94">
    <property type="entry name" value="TNF RECEPTOR-ASSOCIATED FACTOR 4"/>
    <property type="match status" value="1"/>
</dbReference>
<sequence length="482" mass="54890">MESSKILLVWTSPISDAVAQLFNNVSVKLSELIECITNNIMATDLFHLIIPLDSLQKLIEDPVYHFPQIQYIDVYFDDLDDPFGKQLYLTVLHDHRIKFHSIRDLPQRLCKIICDNAVVAISDSLCREIVYALSSSIEDRIGAKSASMLLRHCKTSKQFPLADLRGFPVKNIDEVHSDFKCTSCQLVFEQLYRLECGHRKCSICVKVRTKCAVCSITITPNRISVGDNSRQTTMKDEQAVCSNCDWSGSLGVYYQEHFKVKHQDLWTCFVQTSDCSNHAWEFNSKYSTTTLLDGTGIWRISDVDTLKKNPKKAIYSSPFYLFPGGYRACLKLYLNGNGQARHTHTSAFLVLIPGDYDEHLRWPFQYQVTFTLLGHISDKYNVSTSFLPDKTSSSCQRPLNTMNIPHGVVSCFSLDTLGKYRHHHVQDDTIYIKLQVNFCAEMPFASLMLGVNESCDDEENEIEKTVSKLLDDLLCATMKNTT</sequence>
<dbReference type="InterPro" id="IPR049342">
    <property type="entry name" value="TRAF1-6_MATH_dom"/>
</dbReference>
<reference evidence="2" key="1">
    <citation type="submission" date="2021-02" db="EMBL/GenBank/DDBJ databases">
        <authorList>
            <person name="Nowell W R."/>
        </authorList>
    </citation>
    <scope>NUCLEOTIDE SEQUENCE</scope>
</reference>
<protein>
    <recommendedName>
        <fullName evidence="1">MATH domain-containing protein</fullName>
    </recommendedName>
</protein>
<feature type="domain" description="MATH" evidence="1">
    <location>
        <begin position="293"/>
        <end position="436"/>
    </location>
</feature>
<dbReference type="SUPFAM" id="SSF57850">
    <property type="entry name" value="RING/U-box"/>
    <property type="match status" value="1"/>
</dbReference>
<dbReference type="EMBL" id="CAJNOR010002300">
    <property type="protein sequence ID" value="CAF1274937.1"/>
    <property type="molecule type" value="Genomic_DNA"/>
</dbReference>
<dbReference type="PANTHER" id="PTHR10131">
    <property type="entry name" value="TNF RECEPTOR ASSOCIATED FACTOR"/>
    <property type="match status" value="1"/>
</dbReference>
<dbReference type="Gene3D" id="3.30.40.10">
    <property type="entry name" value="Zinc/RING finger domain, C3HC4 (zinc finger)"/>
    <property type="match status" value="1"/>
</dbReference>
<dbReference type="InterPro" id="IPR013083">
    <property type="entry name" value="Znf_RING/FYVE/PHD"/>
</dbReference>